<keyword evidence="5" id="KW-0276">Fatty acid metabolism</keyword>
<dbReference type="SUPFAM" id="SSF48484">
    <property type="entry name" value="Lipoxigenase"/>
    <property type="match status" value="1"/>
</dbReference>
<dbReference type="Gene3D" id="3.10.450.60">
    <property type="match status" value="1"/>
</dbReference>
<dbReference type="InterPro" id="IPR000907">
    <property type="entry name" value="LipOase"/>
</dbReference>
<dbReference type="STRING" id="4558.A0A1B6PNR0"/>
<evidence type="ECO:0000256" key="6">
    <source>
        <dbReference type="ARBA" id="ARBA00022964"/>
    </source>
</evidence>
<evidence type="ECO:0000256" key="1">
    <source>
        <dbReference type="ARBA" id="ARBA00009419"/>
    </source>
</evidence>
<dbReference type="FunFam" id="3.10.450.60:FF:000002">
    <property type="entry name" value="Lipoxygenase"/>
    <property type="match status" value="1"/>
</dbReference>
<dbReference type="UniPathway" id="UPA00382"/>
<protein>
    <recommendedName>
        <fullName evidence="10">Lipoxygenase</fullName>
        <ecNumber evidence="10">1.13.11.-</ecNumber>
    </recommendedName>
</protein>
<dbReference type="SUPFAM" id="SSF49723">
    <property type="entry name" value="Lipase/lipooxygenase domain (PLAT/LH2 domain)"/>
    <property type="match status" value="1"/>
</dbReference>
<dbReference type="InterPro" id="IPR001024">
    <property type="entry name" value="PLAT/LH2_dom"/>
</dbReference>
<gene>
    <name evidence="13" type="ORF">SORBI_3006G248300</name>
</gene>
<keyword evidence="3" id="KW-0479">Metal-binding</keyword>
<evidence type="ECO:0000256" key="11">
    <source>
        <dbReference type="SAM" id="MobiDB-lite"/>
    </source>
</evidence>
<reference evidence="14" key="2">
    <citation type="journal article" date="2018" name="Plant J.">
        <title>The Sorghum bicolor reference genome: improved assembly, gene annotations, a transcriptome atlas, and signatures of genome organization.</title>
        <authorList>
            <person name="McCormick R.F."/>
            <person name="Truong S.K."/>
            <person name="Sreedasyam A."/>
            <person name="Jenkins J."/>
            <person name="Shu S."/>
            <person name="Sims D."/>
            <person name="Kennedy M."/>
            <person name="Amirebrahimi M."/>
            <person name="Weers B.D."/>
            <person name="McKinley B."/>
            <person name="Mattison A."/>
            <person name="Morishige D.T."/>
            <person name="Grimwood J."/>
            <person name="Schmutz J."/>
            <person name="Mullet J.E."/>
        </authorList>
    </citation>
    <scope>NUCLEOTIDE SEQUENCE [LARGE SCALE GENOMIC DNA]</scope>
    <source>
        <strain evidence="14">cv. BTx623</strain>
    </source>
</reference>
<keyword evidence="7" id="KW-0560">Oxidoreductase</keyword>
<comment type="pathway">
    <text evidence="10">Lipid metabolism; oxylipin biosynthesis.</text>
</comment>
<evidence type="ECO:0000256" key="8">
    <source>
        <dbReference type="ARBA" id="ARBA00023098"/>
    </source>
</evidence>
<feature type="region of interest" description="Disordered" evidence="11">
    <location>
        <begin position="1"/>
        <end position="21"/>
    </location>
</feature>
<dbReference type="GO" id="GO:0031408">
    <property type="term" value="P:oxylipin biosynthetic process"/>
    <property type="evidence" value="ECO:0007669"/>
    <property type="project" value="UniProtKB-UniRule"/>
</dbReference>
<feature type="domain" description="Lipoxygenase" evidence="12">
    <location>
        <begin position="211"/>
        <end position="907"/>
    </location>
</feature>
<feature type="compositionally biased region" description="Polar residues" evidence="11">
    <location>
        <begin position="1"/>
        <end position="11"/>
    </location>
</feature>
<dbReference type="Gramene" id="KXG27309">
    <property type="protein sequence ID" value="KXG27309"/>
    <property type="gene ID" value="SORBI_3006G248300"/>
</dbReference>
<keyword evidence="6" id="KW-0223">Dioxygenase</keyword>
<comment type="function">
    <text evidence="10">Plant lipoxygenase may be involved in a number of diverse aspects of plant physiology including growth and development, pest resistance, and senescence or responses to wounding.</text>
</comment>
<evidence type="ECO:0000256" key="2">
    <source>
        <dbReference type="ARBA" id="ARBA00022516"/>
    </source>
</evidence>
<evidence type="ECO:0000259" key="12">
    <source>
        <dbReference type="PROSITE" id="PS51393"/>
    </source>
</evidence>
<dbReference type="InterPro" id="IPR036226">
    <property type="entry name" value="LipOase_C_sf"/>
</dbReference>
<reference evidence="13 14" key="1">
    <citation type="journal article" date="2009" name="Nature">
        <title>The Sorghum bicolor genome and the diversification of grasses.</title>
        <authorList>
            <person name="Paterson A.H."/>
            <person name="Bowers J.E."/>
            <person name="Bruggmann R."/>
            <person name="Dubchak I."/>
            <person name="Grimwood J."/>
            <person name="Gundlach H."/>
            <person name="Haberer G."/>
            <person name="Hellsten U."/>
            <person name="Mitros T."/>
            <person name="Poliakov A."/>
            <person name="Schmutz J."/>
            <person name="Spannagl M."/>
            <person name="Tang H."/>
            <person name="Wang X."/>
            <person name="Wicker T."/>
            <person name="Bharti A.K."/>
            <person name="Chapman J."/>
            <person name="Feltus F.A."/>
            <person name="Gowik U."/>
            <person name="Grigoriev I.V."/>
            <person name="Lyons E."/>
            <person name="Maher C.A."/>
            <person name="Martis M."/>
            <person name="Narechania A."/>
            <person name="Otillar R.P."/>
            <person name="Penning B.W."/>
            <person name="Salamov A.A."/>
            <person name="Wang Y."/>
            <person name="Zhang L."/>
            <person name="Carpita N.C."/>
            <person name="Freeling M."/>
            <person name="Gingle A.R."/>
            <person name="Hash C.T."/>
            <person name="Keller B."/>
            <person name="Klein P."/>
            <person name="Kresovich S."/>
            <person name="McCann M.C."/>
            <person name="Ming R."/>
            <person name="Peterson D.G."/>
            <person name="Mehboob-ur-Rahman"/>
            <person name="Ware D."/>
            <person name="Westhoff P."/>
            <person name="Mayer K.F."/>
            <person name="Messing J."/>
            <person name="Rokhsar D.S."/>
        </authorList>
    </citation>
    <scope>NUCLEOTIDE SEQUENCE [LARGE SCALE GENOMIC DNA]</scope>
    <source>
        <strain evidence="14">cv. BTx623</strain>
    </source>
</reference>
<dbReference type="InterPro" id="IPR036392">
    <property type="entry name" value="PLAT/LH2_dom_sf"/>
</dbReference>
<dbReference type="Gene3D" id="4.10.375.10">
    <property type="entry name" value="Lipoxygenase-1, Domain 2"/>
    <property type="match status" value="1"/>
</dbReference>
<evidence type="ECO:0000256" key="3">
    <source>
        <dbReference type="ARBA" id="ARBA00022723"/>
    </source>
</evidence>
<dbReference type="SMART" id="SM00308">
    <property type="entry name" value="LH2"/>
    <property type="match status" value="1"/>
</dbReference>
<dbReference type="Gene3D" id="1.20.245.10">
    <property type="entry name" value="Lipoxygenase-1, Domain 5"/>
    <property type="match status" value="1"/>
</dbReference>
<dbReference type="eggNOG" id="ENOG502QVKD">
    <property type="taxonomic scope" value="Eukaryota"/>
</dbReference>
<dbReference type="InParanoid" id="A0A1B6PNR0"/>
<dbReference type="ExpressionAtlas" id="A0A1B6PNR0">
    <property type="expression patterns" value="baseline"/>
</dbReference>
<keyword evidence="8" id="KW-0443">Lipid metabolism</keyword>
<dbReference type="Pfam" id="PF00305">
    <property type="entry name" value="Lipoxygenase"/>
    <property type="match status" value="2"/>
</dbReference>
<keyword evidence="14" id="KW-1185">Reference proteome</keyword>
<dbReference type="AlphaFoldDB" id="A0A1B6PNR0"/>
<dbReference type="Gene3D" id="2.60.60.20">
    <property type="entry name" value="PLAT/LH2 domain"/>
    <property type="match status" value="1"/>
</dbReference>
<dbReference type="GO" id="GO:0046872">
    <property type="term" value="F:metal ion binding"/>
    <property type="evidence" value="ECO:0007669"/>
    <property type="project" value="UniProtKB-UniRule"/>
</dbReference>
<sequence length="907" mass="99453">MMQQLRRSQPSPCHLRGSRFTGAGLPARPMLALGAAAARRSRPETVQLSACHAAAASAQPRPRAVADSALGASSTSVQVRGKLLLQNFFADDGSDSQRQLRLSIQLVSATVAGPDGRGVKAEASVLDAVVGSGDTELDVDLTWDEALGAPGAVVVKNHSDFPVYLRLLSMPTRVLGADDKAATTAAVHFACNGWVYPVDKHPYRLFFTNDACVKEETPSSLLKYREDELAVLRGDGETADRPFQPWDRVYDYALYNDLGNPDLRRDLARPVLGGSREYPYPRRTKTGRPAAKTGPCPYPQSESRAPLDEEIYVPCDERVGFGSVPAPTLPPLGGHFSSLADVYRLFGLDDVGRLPEAKGVINSGAPFPVVPQVISVNPTHWRKDEEFARQMIAGANPVCIKRVTKFPLTSELDRGVFGDQDSKITEDHVEKNMGGMTLQQAVEEGRLYVVDHHDWVMPYLKRINELPGEEEKAEVSQRKVYAARTLLFLNREDSTLKPLAIELSSPHPEKEQLGAVSTVYTPPDSRDDDDDGITAGRFSVWELAKAHAAANDTVENNFVTHWLNTHASMEPIVIAANRQLSVLHPIHRLLKPHFRKTLHINAVARQIVVGSGDQRKDGSVFRGIHEVTYFPSRYNMEMSSMAYRAWNFTGLALPNDLINRGVAKGDAKKPETLELVIKDDYPYAADGLEMWAAIKDWVADYCAIYYGDDGAVARDSELQGWWSEVRNVGHGDLSDAPWWPAMDCLADLVETCTTIVWLGSAYHAAISFGQYDYQGFIPNGPSLTTRPVPDPEVTVTVAESDFLESVTPVAEALGFMSISSGPLGLVGTEVYLGQRPDTEQWTSERSAAEALAVFRARLEEVAGNIERRNADPALKNRTGPVEVPYTLLKPTAQPGPVLRGIPNSITV</sequence>
<evidence type="ECO:0000313" key="14">
    <source>
        <dbReference type="Proteomes" id="UP000000768"/>
    </source>
</evidence>
<keyword evidence="2 10" id="KW-0444">Lipid biosynthesis</keyword>
<dbReference type="PANTHER" id="PTHR11771">
    <property type="entry name" value="LIPOXYGENASE"/>
    <property type="match status" value="1"/>
</dbReference>
<dbReference type="OMA" id="WRRDEEY"/>
<evidence type="ECO:0000256" key="10">
    <source>
        <dbReference type="RuleBase" id="RU003975"/>
    </source>
</evidence>
<dbReference type="PROSITE" id="PS00081">
    <property type="entry name" value="LIPOXYGENASE_2"/>
    <property type="match status" value="1"/>
</dbReference>
<dbReference type="Proteomes" id="UP000000768">
    <property type="component" value="Chromosome 6"/>
</dbReference>
<dbReference type="GO" id="GO:0034440">
    <property type="term" value="P:lipid oxidation"/>
    <property type="evidence" value="ECO:0000318"/>
    <property type="project" value="GO_Central"/>
</dbReference>
<keyword evidence="4 10" id="KW-0925">Oxylipin biosynthesis</keyword>
<evidence type="ECO:0000256" key="7">
    <source>
        <dbReference type="ARBA" id="ARBA00023002"/>
    </source>
</evidence>
<dbReference type="InterPro" id="IPR020834">
    <property type="entry name" value="LipOase_CS"/>
</dbReference>
<dbReference type="InterPro" id="IPR013819">
    <property type="entry name" value="LipOase_C"/>
</dbReference>
<organism evidence="13 14">
    <name type="scientific">Sorghum bicolor</name>
    <name type="common">Sorghum</name>
    <name type="synonym">Sorghum vulgare</name>
    <dbReference type="NCBI Taxonomy" id="4558"/>
    <lineage>
        <taxon>Eukaryota</taxon>
        <taxon>Viridiplantae</taxon>
        <taxon>Streptophyta</taxon>
        <taxon>Embryophyta</taxon>
        <taxon>Tracheophyta</taxon>
        <taxon>Spermatophyta</taxon>
        <taxon>Magnoliopsida</taxon>
        <taxon>Liliopsida</taxon>
        <taxon>Poales</taxon>
        <taxon>Poaceae</taxon>
        <taxon>PACMAD clade</taxon>
        <taxon>Panicoideae</taxon>
        <taxon>Andropogonodae</taxon>
        <taxon>Andropogoneae</taxon>
        <taxon>Sorghinae</taxon>
        <taxon>Sorghum</taxon>
    </lineage>
</organism>
<dbReference type="PRINTS" id="PR00087">
    <property type="entry name" value="LIPOXYGENASE"/>
</dbReference>
<feature type="region of interest" description="Disordered" evidence="11">
    <location>
        <begin position="274"/>
        <end position="303"/>
    </location>
</feature>
<dbReference type="PROSITE" id="PS51393">
    <property type="entry name" value="LIPOXYGENASE_3"/>
    <property type="match status" value="1"/>
</dbReference>
<dbReference type="EC" id="1.13.11.-" evidence="10"/>
<name>A0A1B6PNR0_SORBI</name>
<dbReference type="PRINTS" id="PR00468">
    <property type="entry name" value="PLTLPOXGNASE"/>
</dbReference>
<dbReference type="EMBL" id="CM000765">
    <property type="protein sequence ID" value="KXG27309.1"/>
    <property type="molecule type" value="Genomic_DNA"/>
</dbReference>
<evidence type="ECO:0000313" key="13">
    <source>
        <dbReference type="EMBL" id="KXG27309.1"/>
    </source>
</evidence>
<comment type="similarity">
    <text evidence="1 10">Belongs to the lipoxygenase family.</text>
</comment>
<keyword evidence="9 10" id="KW-0275">Fatty acid biosynthesis</keyword>
<evidence type="ECO:0000256" key="5">
    <source>
        <dbReference type="ARBA" id="ARBA00022832"/>
    </source>
</evidence>
<dbReference type="GO" id="GO:0006633">
    <property type="term" value="P:fatty acid biosynthetic process"/>
    <property type="evidence" value="ECO:0007669"/>
    <property type="project" value="UniProtKB-KW"/>
</dbReference>
<dbReference type="GO" id="GO:0016702">
    <property type="term" value="F:oxidoreductase activity, acting on single donors with incorporation of molecular oxygen, incorporation of two atoms of oxygen"/>
    <property type="evidence" value="ECO:0000318"/>
    <property type="project" value="GO_Central"/>
</dbReference>
<evidence type="ECO:0000256" key="9">
    <source>
        <dbReference type="ARBA" id="ARBA00023160"/>
    </source>
</evidence>
<dbReference type="InterPro" id="IPR001246">
    <property type="entry name" value="LipOase_plant"/>
</dbReference>
<accession>A0A1B6PNR0</accession>
<proteinExistence type="inferred from homology"/>
<evidence type="ECO:0000256" key="4">
    <source>
        <dbReference type="ARBA" id="ARBA00022767"/>
    </source>
</evidence>